<dbReference type="InterPro" id="IPR009003">
    <property type="entry name" value="Peptidase_S1_PA"/>
</dbReference>
<evidence type="ECO:0000256" key="5">
    <source>
        <dbReference type="SAM" id="MobiDB-lite"/>
    </source>
</evidence>
<proteinExistence type="predicted"/>
<dbReference type="GeneTree" id="ENSGT00940000162519"/>
<accession>A0A2K5LTZ3</accession>
<dbReference type="Pfam" id="PF00089">
    <property type="entry name" value="Trypsin"/>
    <property type="match status" value="1"/>
</dbReference>
<dbReference type="AlphaFoldDB" id="A0A2K5LTZ3"/>
<dbReference type="InterPro" id="IPR001254">
    <property type="entry name" value="Trypsin_dom"/>
</dbReference>
<dbReference type="Bgee" id="ENSCATG00000032141">
    <property type="expression patterns" value="Expressed in cerebellum and 11 other cell types or tissues"/>
</dbReference>
<keyword evidence="2" id="KW-0378">Hydrolase</keyword>
<reference evidence="8" key="1">
    <citation type="submission" date="2025-08" db="UniProtKB">
        <authorList>
            <consortium name="Ensembl"/>
        </authorList>
    </citation>
    <scope>IDENTIFICATION</scope>
</reference>
<evidence type="ECO:0000256" key="3">
    <source>
        <dbReference type="ARBA" id="ARBA00022825"/>
    </source>
</evidence>
<dbReference type="Gene3D" id="2.40.10.10">
    <property type="entry name" value="Trypsin-like serine proteases"/>
    <property type="match status" value="1"/>
</dbReference>
<feature type="region of interest" description="Disordered" evidence="5">
    <location>
        <begin position="90"/>
        <end position="116"/>
    </location>
</feature>
<evidence type="ECO:0000313" key="8">
    <source>
        <dbReference type="Ensembl" id="ENSCATP00000016416.1"/>
    </source>
</evidence>
<dbReference type="Proteomes" id="UP000233060">
    <property type="component" value="Unassembled WGS sequence"/>
</dbReference>
<keyword evidence="9" id="KW-1185">Reference proteome</keyword>
<evidence type="ECO:0000313" key="9">
    <source>
        <dbReference type="Proteomes" id="UP000233060"/>
    </source>
</evidence>
<keyword evidence="3" id="KW-0720">Serine protease</keyword>
<sequence length="116" mass="12107">MRRASYLQILLLLVLGAAGTQGRKSATCGQPRVSSRIVGGRDARDGEWPWQASIQHRGAHVCGRSLIAPQWVLTAAHCFPSAPPRVAAATGSKSTAAGLAHLRPPLPRGRGGAPGK</sequence>
<dbReference type="InterPro" id="IPR018114">
    <property type="entry name" value="TRYPSIN_HIS"/>
</dbReference>
<feature type="chain" id="PRO_5014419164" evidence="6">
    <location>
        <begin position="23"/>
        <end position="116"/>
    </location>
</feature>
<feature type="signal peptide" evidence="6">
    <location>
        <begin position="1"/>
        <end position="22"/>
    </location>
</feature>
<dbReference type="PROSITE" id="PS00134">
    <property type="entry name" value="TRYPSIN_HIS"/>
    <property type="match status" value="1"/>
</dbReference>
<evidence type="ECO:0000256" key="2">
    <source>
        <dbReference type="ARBA" id="ARBA00022801"/>
    </source>
</evidence>
<protein>
    <submittedName>
        <fullName evidence="8">Serine protease 33</fullName>
    </submittedName>
</protein>
<dbReference type="GO" id="GO:0006508">
    <property type="term" value="P:proteolysis"/>
    <property type="evidence" value="ECO:0007669"/>
    <property type="project" value="UniProtKB-KW"/>
</dbReference>
<organism evidence="8 9">
    <name type="scientific">Cercocebus atys</name>
    <name type="common">Sooty mangabey</name>
    <name type="synonym">Cercocebus torquatus atys</name>
    <dbReference type="NCBI Taxonomy" id="9531"/>
    <lineage>
        <taxon>Eukaryota</taxon>
        <taxon>Metazoa</taxon>
        <taxon>Chordata</taxon>
        <taxon>Craniata</taxon>
        <taxon>Vertebrata</taxon>
        <taxon>Euteleostomi</taxon>
        <taxon>Mammalia</taxon>
        <taxon>Eutheria</taxon>
        <taxon>Euarchontoglires</taxon>
        <taxon>Primates</taxon>
        <taxon>Haplorrhini</taxon>
        <taxon>Catarrhini</taxon>
        <taxon>Cercopithecidae</taxon>
        <taxon>Cercopithecinae</taxon>
        <taxon>Cercocebus</taxon>
    </lineage>
</organism>
<dbReference type="PANTHER" id="PTHR24252">
    <property type="entry name" value="ACROSIN-RELATED"/>
    <property type="match status" value="1"/>
</dbReference>
<evidence type="ECO:0000256" key="4">
    <source>
        <dbReference type="ARBA" id="ARBA00023157"/>
    </source>
</evidence>
<reference evidence="8" key="2">
    <citation type="submission" date="2025-09" db="UniProtKB">
        <authorList>
            <consortium name="Ensembl"/>
        </authorList>
    </citation>
    <scope>IDENTIFICATION</scope>
</reference>
<evidence type="ECO:0000256" key="6">
    <source>
        <dbReference type="SAM" id="SignalP"/>
    </source>
</evidence>
<dbReference type="SUPFAM" id="SSF50494">
    <property type="entry name" value="Trypsin-like serine proteases"/>
    <property type="match status" value="1"/>
</dbReference>
<dbReference type="PANTHER" id="PTHR24252:SF17">
    <property type="entry name" value="SUPPRESSOR OF TUMORIGENICITY 14 PROTEIN HOMOLOG-RELATED"/>
    <property type="match status" value="1"/>
</dbReference>
<keyword evidence="6" id="KW-0732">Signal</keyword>
<name>A0A2K5LTZ3_CERAT</name>
<keyword evidence="4" id="KW-1015">Disulfide bond</keyword>
<evidence type="ECO:0000259" key="7">
    <source>
        <dbReference type="PROSITE" id="PS50240"/>
    </source>
</evidence>
<gene>
    <name evidence="8" type="primary">PRSS33</name>
</gene>
<feature type="domain" description="Peptidase S1" evidence="7">
    <location>
        <begin position="37"/>
        <end position="116"/>
    </location>
</feature>
<keyword evidence="1" id="KW-0645">Protease</keyword>
<dbReference type="PROSITE" id="PS50240">
    <property type="entry name" value="TRYPSIN_DOM"/>
    <property type="match status" value="1"/>
</dbReference>
<evidence type="ECO:0000256" key="1">
    <source>
        <dbReference type="ARBA" id="ARBA00022670"/>
    </source>
</evidence>
<feature type="compositionally biased region" description="Low complexity" evidence="5">
    <location>
        <begin position="90"/>
        <end position="103"/>
    </location>
</feature>
<dbReference type="Ensembl" id="ENSCATT00000040577.1">
    <property type="protein sequence ID" value="ENSCATP00000016416.1"/>
    <property type="gene ID" value="ENSCATG00000032141.1"/>
</dbReference>
<dbReference type="GO" id="GO:0004252">
    <property type="term" value="F:serine-type endopeptidase activity"/>
    <property type="evidence" value="ECO:0007669"/>
    <property type="project" value="InterPro"/>
</dbReference>
<dbReference type="InterPro" id="IPR043504">
    <property type="entry name" value="Peptidase_S1_PA_chymotrypsin"/>
</dbReference>